<evidence type="ECO:0000313" key="3">
    <source>
        <dbReference type="Proteomes" id="UP000613740"/>
    </source>
</evidence>
<evidence type="ECO:0008006" key="4">
    <source>
        <dbReference type="Google" id="ProtNLM"/>
    </source>
</evidence>
<sequence>MSPGRDAGASSGAQLSGGLASRSAARRQLLQSSPAFVPPTDLSLLTGGLDCTADPKANALYPVVAAPPGSRSGASSSSNVLCVGVNRDVGACTPGAACCTAMRVGGIQVPSRARCAGAVQAVEVEGAAWSGWAWDAASSSLRVTGLNKVAGGTKTVCITLGQDSACSRPRRFCRDDGSSSSTGSSSSCMVLVYNAGAGPSKASAPDCCPLNTLDLRAASVIDSPPPPPPPPPSPVPPSPSPPPPSPPPPSPPPPSPQPPSPPPPSPQPPSPPCPALPTIACASVPTLPTPAESTFAATAEPTATLACASKPTASKPCTSIAATAQPSAA</sequence>
<dbReference type="EMBL" id="JAEHOD010000011">
    <property type="protein sequence ID" value="KAG2450416.1"/>
    <property type="molecule type" value="Genomic_DNA"/>
</dbReference>
<dbReference type="Proteomes" id="UP000613740">
    <property type="component" value="Unassembled WGS sequence"/>
</dbReference>
<evidence type="ECO:0000313" key="2">
    <source>
        <dbReference type="EMBL" id="KAG2450416.1"/>
    </source>
</evidence>
<feature type="region of interest" description="Disordered" evidence="1">
    <location>
        <begin position="308"/>
        <end position="329"/>
    </location>
</feature>
<dbReference type="AlphaFoldDB" id="A0A835WMY8"/>
<name>A0A835WMY8_9CHLO</name>
<reference evidence="2" key="1">
    <citation type="journal article" date="2020" name="bioRxiv">
        <title>Comparative genomics of Chlamydomonas.</title>
        <authorList>
            <person name="Craig R.J."/>
            <person name="Hasan A.R."/>
            <person name="Ness R.W."/>
            <person name="Keightley P.D."/>
        </authorList>
    </citation>
    <scope>NUCLEOTIDE SEQUENCE</scope>
    <source>
        <strain evidence="2">CCAP 11/173</strain>
    </source>
</reference>
<feature type="compositionally biased region" description="Pro residues" evidence="1">
    <location>
        <begin position="223"/>
        <end position="275"/>
    </location>
</feature>
<feature type="compositionally biased region" description="Polar residues" evidence="1">
    <location>
        <begin position="311"/>
        <end position="329"/>
    </location>
</feature>
<comment type="caution">
    <text evidence="2">The sequence shown here is derived from an EMBL/GenBank/DDBJ whole genome shotgun (WGS) entry which is preliminary data.</text>
</comment>
<feature type="region of interest" description="Disordered" evidence="1">
    <location>
        <begin position="218"/>
        <end position="295"/>
    </location>
</feature>
<evidence type="ECO:0000256" key="1">
    <source>
        <dbReference type="SAM" id="MobiDB-lite"/>
    </source>
</evidence>
<dbReference type="PRINTS" id="PR01217">
    <property type="entry name" value="PRICHEXTENSN"/>
</dbReference>
<proteinExistence type="predicted"/>
<accession>A0A835WMY8</accession>
<keyword evidence="3" id="KW-1185">Reference proteome</keyword>
<organism evidence="2 3">
    <name type="scientific">Chlamydomonas schloesseri</name>
    <dbReference type="NCBI Taxonomy" id="2026947"/>
    <lineage>
        <taxon>Eukaryota</taxon>
        <taxon>Viridiplantae</taxon>
        <taxon>Chlorophyta</taxon>
        <taxon>core chlorophytes</taxon>
        <taxon>Chlorophyceae</taxon>
        <taxon>CS clade</taxon>
        <taxon>Chlamydomonadales</taxon>
        <taxon>Chlamydomonadaceae</taxon>
        <taxon>Chlamydomonas</taxon>
    </lineage>
</organism>
<gene>
    <name evidence="2" type="ORF">HYH02_004918</name>
</gene>
<protein>
    <recommendedName>
        <fullName evidence="4">Pherophorin domain-containing protein</fullName>
    </recommendedName>
</protein>